<evidence type="ECO:0000313" key="2">
    <source>
        <dbReference type="Proteomes" id="UP001144297"/>
    </source>
</evidence>
<gene>
    <name evidence="1" type="ORF">TISLANDTSLP1_14790</name>
</gene>
<dbReference type="EMBL" id="BSDX01000001">
    <property type="protein sequence ID" value="GLI53786.1"/>
    <property type="molecule type" value="Genomic_DNA"/>
</dbReference>
<organism evidence="1 2">
    <name type="scientific">Thermodesulfovibrio yellowstonii</name>
    <dbReference type="NCBI Taxonomy" id="28262"/>
    <lineage>
        <taxon>Bacteria</taxon>
        <taxon>Pseudomonadati</taxon>
        <taxon>Nitrospirota</taxon>
        <taxon>Thermodesulfovibrionia</taxon>
        <taxon>Thermodesulfovibrionales</taxon>
        <taxon>Thermodesulfovibrionaceae</taxon>
        <taxon>Thermodesulfovibrio</taxon>
    </lineage>
</organism>
<dbReference type="AlphaFoldDB" id="A0A9W6GH47"/>
<reference evidence="1" key="1">
    <citation type="submission" date="2022-12" db="EMBL/GenBank/DDBJ databases">
        <title>Reference genome sequencing for broad-spectrum identification of bacterial and archaeal isolates by mass spectrometry.</title>
        <authorList>
            <person name="Sekiguchi Y."/>
            <person name="Tourlousse D.M."/>
        </authorList>
    </citation>
    <scope>NUCLEOTIDE SEQUENCE</scope>
    <source>
        <strain evidence="1">TSL-P1</strain>
    </source>
</reference>
<dbReference type="Proteomes" id="UP001144297">
    <property type="component" value="Unassembled WGS sequence"/>
</dbReference>
<sequence>MLELIKSYFSDYDSLKEIAERCLNTERWNGNVLLMLLDVAITSVGVNYFQVVVPKVREFEEEFVKIGKVNSLSDLANFNYEEAFHIWRNVRSWQVLKEIAGYLSTLSDNDREALKTWAKGSSLSSWKSDPIGKIKGVGLITYQYLRMMGGIDTVMPDKIVKRVINEILIKAGEKPVYDDMEFIHTVEALAKQTGYKAVELCFMTWFVNNPERIYQMP</sequence>
<protein>
    <submittedName>
        <fullName evidence="1">Uncharacterized protein</fullName>
    </submittedName>
</protein>
<comment type="caution">
    <text evidence="1">The sequence shown here is derived from an EMBL/GenBank/DDBJ whole genome shotgun (WGS) entry which is preliminary data.</text>
</comment>
<evidence type="ECO:0000313" key="1">
    <source>
        <dbReference type="EMBL" id="GLI53786.1"/>
    </source>
</evidence>
<proteinExistence type="predicted"/>
<accession>A0A9W6GH47</accession>
<name>A0A9W6GH47_9BACT</name>
<keyword evidence="2" id="KW-1185">Reference proteome</keyword>